<feature type="transmembrane region" description="Helical" evidence="8">
    <location>
        <begin position="123"/>
        <end position="141"/>
    </location>
</feature>
<sequence>NYNHLSPNNSFSNNMDRAGDHEGPKDVKTVGLAHIEQQMTEDIDDLKKADPGDRVDDQVQKYAAMGRVEIDEATNSRLKRLIDKRVLTIMVFTYLVQALDKGTMSFTSIMGILDYTHVNNSQYAWLSTCIYLSILVVEYPTNWIIQRVPVAKYLGCNIIVWGSILALHATVKNFGGLLALRILLGIFEACAQPTFVRLSGMWYKREEQAQTVTFWYMMNGFQQMIGGLLAYLFSMIGSDKVLKSWQALFMTYGCFSVLFGVFVLLFMPDSPMTATCFSEEDKHLMVERVRENRTGIQNKKFRKYQAIEALRDPQMWCYCGIQLFTTMPTSGLGTFANIIIKGFDFTTLQTQLLSMVLGAYIIIVLLSSAWIVKKTGQNLITMAAYCIPSFIGTIVLMTVQNTTTATKAGLLLSYYITLSFWAAQTLTLSMISRNIAGQTKKSTVIAANFIAWATGNAIGPQIFLTKDAPRYFTAFSIHLACYTLLELILIYLRFHLKSQNAKKDQLAAVDDTTTGTAEEFDGFEDLTDRENLRFRYVY</sequence>
<keyword evidence="3 8" id="KW-0812">Transmembrane</keyword>
<proteinExistence type="inferred from homology"/>
<feature type="transmembrane region" description="Helical" evidence="8">
    <location>
        <begin position="177"/>
        <end position="200"/>
    </location>
</feature>
<evidence type="ECO:0000256" key="2">
    <source>
        <dbReference type="ARBA" id="ARBA00022448"/>
    </source>
</evidence>
<reference evidence="10" key="2">
    <citation type="journal article" date="2023" name="IMA Fungus">
        <title>Comparative genomic study of the Penicillium genus elucidates a diverse pangenome and 15 lateral gene transfer events.</title>
        <authorList>
            <person name="Petersen C."/>
            <person name="Sorensen T."/>
            <person name="Nielsen M.R."/>
            <person name="Sondergaard T.E."/>
            <person name="Sorensen J.L."/>
            <person name="Fitzpatrick D.A."/>
            <person name="Frisvad J.C."/>
            <person name="Nielsen K.L."/>
        </authorList>
    </citation>
    <scope>NUCLEOTIDE SEQUENCE</scope>
    <source>
        <strain evidence="10">IBT 30069</strain>
    </source>
</reference>
<evidence type="ECO:0000256" key="7">
    <source>
        <dbReference type="SAM" id="MobiDB-lite"/>
    </source>
</evidence>
<evidence type="ECO:0000256" key="5">
    <source>
        <dbReference type="ARBA" id="ARBA00023136"/>
    </source>
</evidence>
<feature type="transmembrane region" description="Helical" evidence="8">
    <location>
        <begin position="86"/>
        <end position="111"/>
    </location>
</feature>
<evidence type="ECO:0000313" key="11">
    <source>
        <dbReference type="Proteomes" id="UP001149165"/>
    </source>
</evidence>
<evidence type="ECO:0000256" key="4">
    <source>
        <dbReference type="ARBA" id="ARBA00022989"/>
    </source>
</evidence>
<evidence type="ECO:0000256" key="3">
    <source>
        <dbReference type="ARBA" id="ARBA00022692"/>
    </source>
</evidence>
<gene>
    <name evidence="10" type="ORF">N7456_004391</name>
</gene>
<reference evidence="10" key="1">
    <citation type="submission" date="2022-11" db="EMBL/GenBank/DDBJ databases">
        <authorList>
            <person name="Petersen C."/>
        </authorList>
    </citation>
    <scope>NUCLEOTIDE SEQUENCE</scope>
    <source>
        <strain evidence="10">IBT 30069</strain>
    </source>
</reference>
<name>A0A9W9KJ63_9EURO</name>
<organism evidence="10 11">
    <name type="scientific">Penicillium angulare</name>
    <dbReference type="NCBI Taxonomy" id="116970"/>
    <lineage>
        <taxon>Eukaryota</taxon>
        <taxon>Fungi</taxon>
        <taxon>Dikarya</taxon>
        <taxon>Ascomycota</taxon>
        <taxon>Pezizomycotina</taxon>
        <taxon>Eurotiomycetes</taxon>
        <taxon>Eurotiomycetidae</taxon>
        <taxon>Eurotiales</taxon>
        <taxon>Aspergillaceae</taxon>
        <taxon>Penicillium</taxon>
    </lineage>
</organism>
<keyword evidence="4 8" id="KW-1133">Transmembrane helix</keyword>
<keyword evidence="5 8" id="KW-0472">Membrane</keyword>
<feature type="non-terminal residue" evidence="10">
    <location>
        <position position="538"/>
    </location>
</feature>
<keyword evidence="11" id="KW-1185">Reference proteome</keyword>
<feature type="domain" description="Major facilitator superfamily (MFS) profile" evidence="9">
    <location>
        <begin position="86"/>
        <end position="497"/>
    </location>
</feature>
<feature type="transmembrane region" description="Helical" evidence="8">
    <location>
        <begin position="315"/>
        <end position="340"/>
    </location>
</feature>
<dbReference type="GO" id="GO:0033229">
    <property type="term" value="F:cysteine transmembrane transporter activity"/>
    <property type="evidence" value="ECO:0007669"/>
    <property type="project" value="TreeGrafter"/>
</dbReference>
<dbReference type="AlphaFoldDB" id="A0A9W9KJ63"/>
<dbReference type="PANTHER" id="PTHR43791">
    <property type="entry name" value="PERMEASE-RELATED"/>
    <property type="match status" value="1"/>
</dbReference>
<evidence type="ECO:0000313" key="10">
    <source>
        <dbReference type="EMBL" id="KAJ5107716.1"/>
    </source>
</evidence>
<evidence type="ECO:0000256" key="6">
    <source>
        <dbReference type="ARBA" id="ARBA00037968"/>
    </source>
</evidence>
<keyword evidence="2" id="KW-0813">Transport</keyword>
<feature type="transmembrane region" description="Helical" evidence="8">
    <location>
        <begin position="212"/>
        <end position="233"/>
    </location>
</feature>
<accession>A0A9W9KJ63</accession>
<feature type="transmembrane region" description="Helical" evidence="8">
    <location>
        <begin position="245"/>
        <end position="267"/>
    </location>
</feature>
<evidence type="ECO:0000256" key="8">
    <source>
        <dbReference type="SAM" id="Phobius"/>
    </source>
</evidence>
<dbReference type="EMBL" id="JAPQKH010000003">
    <property type="protein sequence ID" value="KAJ5107716.1"/>
    <property type="molecule type" value="Genomic_DNA"/>
</dbReference>
<feature type="transmembrane region" description="Helical" evidence="8">
    <location>
        <begin position="352"/>
        <end position="372"/>
    </location>
</feature>
<dbReference type="InterPro" id="IPR020846">
    <property type="entry name" value="MFS_dom"/>
</dbReference>
<dbReference type="OrthoDB" id="6730379at2759"/>
<dbReference type="FunFam" id="1.20.1250.20:FF:000064">
    <property type="entry name" value="MFS allantoate transporter"/>
    <property type="match status" value="1"/>
</dbReference>
<dbReference type="Gene3D" id="1.20.1250.20">
    <property type="entry name" value="MFS general substrate transporter like domains"/>
    <property type="match status" value="2"/>
</dbReference>
<feature type="transmembrane region" description="Helical" evidence="8">
    <location>
        <begin position="153"/>
        <end position="171"/>
    </location>
</feature>
<protein>
    <recommendedName>
        <fullName evidence="9">Major facilitator superfamily (MFS) profile domain-containing protein</fullName>
    </recommendedName>
</protein>
<dbReference type="Proteomes" id="UP001149165">
    <property type="component" value="Unassembled WGS sequence"/>
</dbReference>
<dbReference type="Pfam" id="PF07690">
    <property type="entry name" value="MFS_1"/>
    <property type="match status" value="1"/>
</dbReference>
<dbReference type="PROSITE" id="PS50850">
    <property type="entry name" value="MFS"/>
    <property type="match status" value="1"/>
</dbReference>
<evidence type="ECO:0000259" key="9">
    <source>
        <dbReference type="PROSITE" id="PS50850"/>
    </source>
</evidence>
<dbReference type="PANTHER" id="PTHR43791:SF63">
    <property type="entry name" value="HIGH AFFINITY CYSTEINE TRANSPORTER"/>
    <property type="match status" value="1"/>
</dbReference>
<feature type="transmembrane region" description="Helical" evidence="8">
    <location>
        <begin position="475"/>
        <end position="494"/>
    </location>
</feature>
<dbReference type="GO" id="GO:0016020">
    <property type="term" value="C:membrane"/>
    <property type="evidence" value="ECO:0007669"/>
    <property type="project" value="UniProtKB-SubCell"/>
</dbReference>
<feature type="transmembrane region" description="Helical" evidence="8">
    <location>
        <begin position="411"/>
        <end position="431"/>
    </location>
</feature>
<feature type="transmembrane region" description="Helical" evidence="8">
    <location>
        <begin position="443"/>
        <end position="463"/>
    </location>
</feature>
<feature type="compositionally biased region" description="Polar residues" evidence="7">
    <location>
        <begin position="1"/>
        <end position="15"/>
    </location>
</feature>
<comment type="subcellular location">
    <subcellularLocation>
        <location evidence="1">Membrane</location>
        <topology evidence="1">Multi-pass membrane protein</topology>
    </subcellularLocation>
</comment>
<dbReference type="InterPro" id="IPR036259">
    <property type="entry name" value="MFS_trans_sf"/>
</dbReference>
<comment type="similarity">
    <text evidence="6">Belongs to the major facilitator superfamily. Allantoate permease family.</text>
</comment>
<dbReference type="InterPro" id="IPR011701">
    <property type="entry name" value="MFS"/>
</dbReference>
<comment type="caution">
    <text evidence="10">The sequence shown here is derived from an EMBL/GenBank/DDBJ whole genome shotgun (WGS) entry which is preliminary data.</text>
</comment>
<feature type="transmembrane region" description="Helical" evidence="8">
    <location>
        <begin position="379"/>
        <end position="399"/>
    </location>
</feature>
<dbReference type="SUPFAM" id="SSF103473">
    <property type="entry name" value="MFS general substrate transporter"/>
    <property type="match status" value="1"/>
</dbReference>
<feature type="region of interest" description="Disordered" evidence="7">
    <location>
        <begin position="1"/>
        <end position="25"/>
    </location>
</feature>
<evidence type="ECO:0000256" key="1">
    <source>
        <dbReference type="ARBA" id="ARBA00004141"/>
    </source>
</evidence>